<name>A0A1W2H9I4_9BACT</name>
<comment type="catalytic activity">
    <reaction evidence="3">
        <text>uridine(65) in tRNA = pseudouridine(65) in tRNA</text>
        <dbReference type="Rhea" id="RHEA:42536"/>
        <dbReference type="Rhea" id="RHEA-COMP:10103"/>
        <dbReference type="Rhea" id="RHEA-COMP:10104"/>
        <dbReference type="ChEBI" id="CHEBI:65314"/>
        <dbReference type="ChEBI" id="CHEBI:65315"/>
        <dbReference type="EC" id="5.4.99.26"/>
    </reaction>
</comment>
<protein>
    <recommendedName>
        <fullName evidence="6">tRNA pseudouridine synthase C</fullName>
        <ecNumber evidence="5">5.4.99.26</ecNumber>
    </recommendedName>
    <alternativeName>
        <fullName evidence="8">tRNA pseudouridine(65) synthase</fullName>
    </alternativeName>
    <alternativeName>
        <fullName evidence="9">tRNA pseudouridylate synthase C</fullName>
    </alternativeName>
    <alternativeName>
        <fullName evidence="7">tRNA-uridine isomerase C</fullName>
    </alternativeName>
</protein>
<dbReference type="AlphaFoldDB" id="A0A1W2H9I4"/>
<dbReference type="GO" id="GO:0000455">
    <property type="term" value="P:enzyme-directed rRNA pseudouridine synthesis"/>
    <property type="evidence" value="ECO:0007669"/>
    <property type="project" value="TreeGrafter"/>
</dbReference>
<dbReference type="GO" id="GO:0008033">
    <property type="term" value="P:tRNA processing"/>
    <property type="evidence" value="ECO:0007669"/>
    <property type="project" value="UniProtKB-KW"/>
</dbReference>
<keyword evidence="1" id="KW-0819">tRNA processing</keyword>
<dbReference type="PROSITE" id="PS01129">
    <property type="entry name" value="PSI_RLU"/>
    <property type="match status" value="1"/>
</dbReference>
<organism evidence="11 12">
    <name type="scientific">Aquiflexum balticum DSM 16537</name>
    <dbReference type="NCBI Taxonomy" id="758820"/>
    <lineage>
        <taxon>Bacteria</taxon>
        <taxon>Pseudomonadati</taxon>
        <taxon>Bacteroidota</taxon>
        <taxon>Cytophagia</taxon>
        <taxon>Cytophagales</taxon>
        <taxon>Cyclobacteriaceae</taxon>
        <taxon>Aquiflexum</taxon>
    </lineage>
</organism>
<dbReference type="Proteomes" id="UP000192333">
    <property type="component" value="Chromosome I"/>
</dbReference>
<keyword evidence="2" id="KW-0413">Isomerase</keyword>
<dbReference type="EMBL" id="LT838813">
    <property type="protein sequence ID" value="SMD45545.1"/>
    <property type="molecule type" value="Genomic_DNA"/>
</dbReference>
<comment type="function">
    <text evidence="4">Responsible for synthesis of pseudouridine from uracil-65 in transfer RNAs.</text>
</comment>
<evidence type="ECO:0000259" key="10">
    <source>
        <dbReference type="Pfam" id="PF00849"/>
    </source>
</evidence>
<evidence type="ECO:0000256" key="5">
    <source>
        <dbReference type="ARBA" id="ARBA00038943"/>
    </source>
</evidence>
<gene>
    <name evidence="11" type="ORF">SAMN00777080_4200</name>
</gene>
<dbReference type="InterPro" id="IPR006224">
    <property type="entry name" value="PsdUridine_synth_RluA-like_CS"/>
</dbReference>
<dbReference type="InterPro" id="IPR050188">
    <property type="entry name" value="RluA_PseudoU_synthase"/>
</dbReference>
<evidence type="ECO:0000256" key="1">
    <source>
        <dbReference type="ARBA" id="ARBA00022694"/>
    </source>
</evidence>
<dbReference type="PANTHER" id="PTHR21600">
    <property type="entry name" value="MITOCHONDRIAL RNA PSEUDOURIDINE SYNTHASE"/>
    <property type="match status" value="1"/>
</dbReference>
<evidence type="ECO:0000256" key="3">
    <source>
        <dbReference type="ARBA" id="ARBA00036607"/>
    </source>
</evidence>
<evidence type="ECO:0000256" key="2">
    <source>
        <dbReference type="ARBA" id="ARBA00023235"/>
    </source>
</evidence>
<evidence type="ECO:0000256" key="4">
    <source>
        <dbReference type="ARBA" id="ARBA00037670"/>
    </source>
</evidence>
<dbReference type="PANTHER" id="PTHR21600:SF56">
    <property type="entry name" value="TRNA PSEUDOURIDINE SYNTHASE C"/>
    <property type="match status" value="1"/>
</dbReference>
<dbReference type="Gene3D" id="3.30.2350.10">
    <property type="entry name" value="Pseudouridine synthase"/>
    <property type="match status" value="1"/>
</dbReference>
<evidence type="ECO:0000313" key="12">
    <source>
        <dbReference type="Proteomes" id="UP000192333"/>
    </source>
</evidence>
<dbReference type="InterPro" id="IPR020103">
    <property type="entry name" value="PsdUridine_synth_cat_dom_sf"/>
</dbReference>
<accession>A0A1W2H9I4</accession>
<evidence type="ECO:0000313" key="11">
    <source>
        <dbReference type="EMBL" id="SMD45545.1"/>
    </source>
</evidence>
<dbReference type="GO" id="GO:0160149">
    <property type="term" value="F:tRNA pseudouridine(65) synthase activity"/>
    <property type="evidence" value="ECO:0007669"/>
    <property type="project" value="UniProtKB-EC"/>
</dbReference>
<dbReference type="Pfam" id="PF00849">
    <property type="entry name" value="PseudoU_synth_2"/>
    <property type="match status" value="1"/>
</dbReference>
<dbReference type="InterPro" id="IPR006145">
    <property type="entry name" value="PsdUridine_synth_RsuA/RluA"/>
</dbReference>
<dbReference type="OrthoDB" id="835205at2"/>
<dbReference type="GO" id="GO:0003723">
    <property type="term" value="F:RNA binding"/>
    <property type="evidence" value="ECO:0007669"/>
    <property type="project" value="InterPro"/>
</dbReference>
<evidence type="ECO:0000256" key="9">
    <source>
        <dbReference type="ARBA" id="ARBA00043049"/>
    </source>
</evidence>
<evidence type="ECO:0000256" key="8">
    <source>
        <dbReference type="ARBA" id="ARBA00041975"/>
    </source>
</evidence>
<reference evidence="12" key="1">
    <citation type="submission" date="2017-04" db="EMBL/GenBank/DDBJ databases">
        <authorList>
            <person name="Varghese N."/>
            <person name="Submissions S."/>
        </authorList>
    </citation>
    <scope>NUCLEOTIDE SEQUENCE [LARGE SCALE GENOMIC DNA]</scope>
    <source>
        <strain evidence="12">DSM 16537</strain>
    </source>
</reference>
<evidence type="ECO:0000256" key="6">
    <source>
        <dbReference type="ARBA" id="ARBA00040675"/>
    </source>
</evidence>
<proteinExistence type="predicted"/>
<evidence type="ECO:0000256" key="7">
    <source>
        <dbReference type="ARBA" id="ARBA00041803"/>
    </source>
</evidence>
<sequence length="247" mass="28592">MPVEKPILEIIYEDDFYICINKPAGVLVHKTNLANEETELLAIQILRDQIGQKVYPLHRIDRPTSGALLFSKSSDAASRLQPLFPTEDVKKYYLCIVRGYMTEKHGVIDQPLKKKLYGELQDARTSYWSISEAEIPYPSSPKYPTSRYSLLRVYPHTGRMHQIRRHLAHDRHYVIGDSTHGDNKQNNFFRSHFEMNNLLLHAWQLQFIHPYSQTLVKIEAGLPEHFNKMIAALGLKLEIPRPFSGLP</sequence>
<keyword evidence="12" id="KW-1185">Reference proteome</keyword>
<dbReference type="SUPFAM" id="SSF55120">
    <property type="entry name" value="Pseudouridine synthase"/>
    <property type="match status" value="1"/>
</dbReference>
<feature type="domain" description="Pseudouridine synthase RsuA/RluA-like" evidence="10">
    <location>
        <begin position="17"/>
        <end position="169"/>
    </location>
</feature>
<dbReference type="EC" id="5.4.99.26" evidence="5"/>
<dbReference type="STRING" id="758820.SAMN00777080_4200"/>